<keyword evidence="3" id="KW-1185">Reference proteome</keyword>
<dbReference type="Proteomes" id="UP001642464">
    <property type="component" value="Unassembled WGS sequence"/>
</dbReference>
<feature type="compositionally biased region" description="Acidic residues" evidence="1">
    <location>
        <begin position="8"/>
        <end position="19"/>
    </location>
</feature>
<dbReference type="EMBL" id="CAXAMM010007347">
    <property type="protein sequence ID" value="CAK9013938.1"/>
    <property type="molecule type" value="Genomic_DNA"/>
</dbReference>
<evidence type="ECO:0000313" key="3">
    <source>
        <dbReference type="Proteomes" id="UP001642464"/>
    </source>
</evidence>
<accession>A0ABP0JIB2</accession>
<name>A0ABP0JIB2_9DINO</name>
<comment type="caution">
    <text evidence="2">The sequence shown here is derived from an EMBL/GenBank/DDBJ whole genome shotgun (WGS) entry which is preliminary data.</text>
</comment>
<gene>
    <name evidence="2" type="ORF">SCF082_LOCUS12139</name>
</gene>
<sequence length="224" mass="24899">MPLADVGELSDAEPMADDEWGSHMADDGEPSWDGESSGTPLPVQGKLPKYGELIRAGCDGIFRSYRPWFLPQLPMSYPNIVLVPHKKQPTGKLPKKGLLVSHPVTIRSWGTIRVFGATSKANTRFLSVRGTRDFANQVYWSRDYGKACREAKTPKQVFASPSIAERMAGLPQGWTSLRPGSVEDFTDIYPWLERGRQDRSKVVSLFSGILGLDLGLSSLQTQWF</sequence>
<evidence type="ECO:0000256" key="1">
    <source>
        <dbReference type="SAM" id="MobiDB-lite"/>
    </source>
</evidence>
<proteinExistence type="predicted"/>
<protein>
    <submittedName>
        <fullName evidence="2">Peptidase S74 domain-containing protein</fullName>
    </submittedName>
</protein>
<evidence type="ECO:0000313" key="2">
    <source>
        <dbReference type="EMBL" id="CAK9013938.1"/>
    </source>
</evidence>
<organism evidence="2 3">
    <name type="scientific">Durusdinium trenchii</name>
    <dbReference type="NCBI Taxonomy" id="1381693"/>
    <lineage>
        <taxon>Eukaryota</taxon>
        <taxon>Sar</taxon>
        <taxon>Alveolata</taxon>
        <taxon>Dinophyceae</taxon>
        <taxon>Suessiales</taxon>
        <taxon>Symbiodiniaceae</taxon>
        <taxon>Durusdinium</taxon>
    </lineage>
</organism>
<reference evidence="2 3" key="1">
    <citation type="submission" date="2024-02" db="EMBL/GenBank/DDBJ databases">
        <authorList>
            <person name="Chen Y."/>
            <person name="Shah S."/>
            <person name="Dougan E. K."/>
            <person name="Thang M."/>
            <person name="Chan C."/>
        </authorList>
    </citation>
    <scope>NUCLEOTIDE SEQUENCE [LARGE SCALE GENOMIC DNA]</scope>
</reference>
<feature type="region of interest" description="Disordered" evidence="1">
    <location>
        <begin position="1"/>
        <end position="44"/>
    </location>
</feature>